<keyword evidence="3" id="KW-1185">Reference proteome</keyword>
<accession>A0A9W6NYH5</accession>
<reference evidence="2" key="1">
    <citation type="journal article" date="2014" name="Int. J. Syst. Evol. Microbiol.">
        <title>Complete genome sequence of Corynebacterium casei LMG S-19264T (=DSM 44701T), isolated from a smear-ripened cheese.</title>
        <authorList>
            <consortium name="US DOE Joint Genome Institute (JGI-PGF)"/>
            <person name="Walter F."/>
            <person name="Albersmeier A."/>
            <person name="Kalinowski J."/>
            <person name="Ruckert C."/>
        </authorList>
    </citation>
    <scope>NUCLEOTIDE SEQUENCE</scope>
    <source>
        <strain evidence="2">VKM Ac-1069</strain>
    </source>
</reference>
<name>A0A9W6NYH5_9PSEU</name>
<evidence type="ECO:0000313" key="2">
    <source>
        <dbReference type="EMBL" id="GLL13497.1"/>
    </source>
</evidence>
<keyword evidence="1" id="KW-0472">Membrane</keyword>
<dbReference type="RefSeq" id="WP_037046987.1">
    <property type="nucleotide sequence ID" value="NZ_BAAAUZ010000007.1"/>
</dbReference>
<feature type="transmembrane region" description="Helical" evidence="1">
    <location>
        <begin position="21"/>
        <end position="37"/>
    </location>
</feature>
<protein>
    <submittedName>
        <fullName evidence="2">Uncharacterized protein</fullName>
    </submittedName>
</protein>
<dbReference type="Proteomes" id="UP001143463">
    <property type="component" value="Unassembled WGS sequence"/>
</dbReference>
<keyword evidence="1" id="KW-0812">Transmembrane</keyword>
<organism evidence="2 3">
    <name type="scientific">Pseudonocardia halophobica</name>
    <dbReference type="NCBI Taxonomy" id="29401"/>
    <lineage>
        <taxon>Bacteria</taxon>
        <taxon>Bacillati</taxon>
        <taxon>Actinomycetota</taxon>
        <taxon>Actinomycetes</taxon>
        <taxon>Pseudonocardiales</taxon>
        <taxon>Pseudonocardiaceae</taxon>
        <taxon>Pseudonocardia</taxon>
    </lineage>
</organism>
<evidence type="ECO:0000313" key="3">
    <source>
        <dbReference type="Proteomes" id="UP001143463"/>
    </source>
</evidence>
<feature type="transmembrane region" description="Helical" evidence="1">
    <location>
        <begin position="43"/>
        <end position="65"/>
    </location>
</feature>
<reference evidence="2" key="2">
    <citation type="submission" date="2023-01" db="EMBL/GenBank/DDBJ databases">
        <authorList>
            <person name="Sun Q."/>
            <person name="Evtushenko L."/>
        </authorList>
    </citation>
    <scope>NUCLEOTIDE SEQUENCE</scope>
    <source>
        <strain evidence="2">VKM Ac-1069</strain>
    </source>
</reference>
<sequence>MPKHRIARTIAVNVGRRAAQLLSVGAITYGILALVRATEADQLLAAAYTWMGASFVLIGLLGLVLTFPRRTSRDRAAHAELVRERDYWRNAYTTERVRRLADERDQAAGDTALRANYAR</sequence>
<proteinExistence type="predicted"/>
<comment type="caution">
    <text evidence="2">The sequence shown here is derived from an EMBL/GenBank/DDBJ whole genome shotgun (WGS) entry which is preliminary data.</text>
</comment>
<gene>
    <name evidence="2" type="ORF">GCM10017577_46410</name>
</gene>
<keyword evidence="1" id="KW-1133">Transmembrane helix</keyword>
<evidence type="ECO:0000256" key="1">
    <source>
        <dbReference type="SAM" id="Phobius"/>
    </source>
</evidence>
<dbReference type="AlphaFoldDB" id="A0A9W6NYH5"/>
<dbReference type="EMBL" id="BSFQ01000022">
    <property type="protein sequence ID" value="GLL13497.1"/>
    <property type="molecule type" value="Genomic_DNA"/>
</dbReference>